<dbReference type="PANTHER" id="PTHR33884">
    <property type="entry name" value="UPF0410 PROTEIN YMGE"/>
    <property type="match status" value="1"/>
</dbReference>
<comment type="subcellular location">
    <subcellularLocation>
        <location evidence="1">Cell membrane</location>
        <topology evidence="1">Multi-pass membrane protein</topology>
    </subcellularLocation>
</comment>
<evidence type="ECO:0000256" key="5">
    <source>
        <dbReference type="ARBA" id="ARBA00022989"/>
    </source>
</evidence>
<evidence type="ECO:0000256" key="1">
    <source>
        <dbReference type="ARBA" id="ARBA00004651"/>
    </source>
</evidence>
<dbReference type="Pfam" id="PF04226">
    <property type="entry name" value="Transgly_assoc"/>
    <property type="match status" value="1"/>
</dbReference>
<evidence type="ECO:0000256" key="3">
    <source>
        <dbReference type="ARBA" id="ARBA00022475"/>
    </source>
</evidence>
<name>A0ABS8C2A2_9ALTE</name>
<protein>
    <submittedName>
        <fullName evidence="8">GlsB/YeaQ/YmgE family stress response membrane protein</fullName>
    </submittedName>
</protein>
<dbReference type="InterPro" id="IPR007341">
    <property type="entry name" value="Transgly_assoc"/>
</dbReference>
<keyword evidence="5 7" id="KW-1133">Transmembrane helix</keyword>
<keyword evidence="6 7" id="KW-0472">Membrane</keyword>
<dbReference type="EMBL" id="JAEINI020000003">
    <property type="protein sequence ID" value="MCB5226434.1"/>
    <property type="molecule type" value="Genomic_DNA"/>
</dbReference>
<keyword evidence="3" id="KW-1003">Cell membrane</keyword>
<keyword evidence="4 7" id="KW-0812">Transmembrane</keyword>
<proteinExistence type="inferred from homology"/>
<gene>
    <name evidence="8" type="ORF">JAO78_006360</name>
</gene>
<organism evidence="8 9">
    <name type="scientific">Alishewanella maricola</name>
    <dbReference type="NCBI Taxonomy" id="2795740"/>
    <lineage>
        <taxon>Bacteria</taxon>
        <taxon>Pseudomonadati</taxon>
        <taxon>Pseudomonadota</taxon>
        <taxon>Gammaproteobacteria</taxon>
        <taxon>Alteromonadales</taxon>
        <taxon>Alteromonadaceae</taxon>
        <taxon>Alishewanella</taxon>
    </lineage>
</organism>
<evidence type="ECO:0000256" key="7">
    <source>
        <dbReference type="SAM" id="Phobius"/>
    </source>
</evidence>
<reference evidence="8 9" key="1">
    <citation type="submission" date="2021-10" db="EMBL/GenBank/DDBJ databases">
        <title>Alishewanella koreense sp. nov. isolated from seawater of southwestern coast in South Korea and the proposal for the reclassification of Rheinheimera perlucida and Rheinheimera tuosuensis as Arsukibacterium perlucida and Arsukibacterium tuosuensis.</title>
        <authorList>
            <person name="Kim K.H."/>
            <person name="Ruan W."/>
            <person name="Kim K.R."/>
            <person name="Baek J.H."/>
            <person name="Jeon C.O."/>
        </authorList>
    </citation>
    <scope>NUCLEOTIDE SEQUENCE [LARGE SCALE GENOMIC DNA]</scope>
    <source>
        <strain evidence="8 9">16-MA</strain>
    </source>
</reference>
<accession>A0ABS8C2A2</accession>
<dbReference type="PANTHER" id="PTHR33884:SF3">
    <property type="entry name" value="UPF0410 PROTEIN YMGE"/>
    <property type="match status" value="1"/>
</dbReference>
<evidence type="ECO:0000256" key="2">
    <source>
        <dbReference type="ARBA" id="ARBA00011006"/>
    </source>
</evidence>
<comment type="similarity">
    <text evidence="2">Belongs to the UPF0410 family.</text>
</comment>
<sequence length="80" mass="8175">MNFIAFLILGALAGWIAGNIMKGRGFGLLGNIVVGIVGSMLGGFLFSALGLKAFGFVGSLITATVGAVVLLYLISLVKRS</sequence>
<evidence type="ECO:0000313" key="9">
    <source>
        <dbReference type="Proteomes" id="UP000633814"/>
    </source>
</evidence>
<comment type="caution">
    <text evidence="8">The sequence shown here is derived from an EMBL/GenBank/DDBJ whole genome shotgun (WGS) entry which is preliminary data.</text>
</comment>
<feature type="transmembrane region" description="Helical" evidence="7">
    <location>
        <begin position="53"/>
        <end position="74"/>
    </location>
</feature>
<keyword evidence="9" id="KW-1185">Reference proteome</keyword>
<dbReference type="Proteomes" id="UP000633814">
    <property type="component" value="Unassembled WGS sequence"/>
</dbReference>
<evidence type="ECO:0000256" key="6">
    <source>
        <dbReference type="ARBA" id="ARBA00023136"/>
    </source>
</evidence>
<dbReference type="RefSeq" id="WP_226750527.1">
    <property type="nucleotide sequence ID" value="NZ_JAEINI020000003.1"/>
</dbReference>
<feature type="transmembrane region" description="Helical" evidence="7">
    <location>
        <begin position="28"/>
        <end position="46"/>
    </location>
</feature>
<evidence type="ECO:0000256" key="4">
    <source>
        <dbReference type="ARBA" id="ARBA00022692"/>
    </source>
</evidence>
<evidence type="ECO:0000313" key="8">
    <source>
        <dbReference type="EMBL" id="MCB5226434.1"/>
    </source>
</evidence>